<evidence type="ECO:0000313" key="3">
    <source>
        <dbReference type="Proteomes" id="UP000683925"/>
    </source>
</evidence>
<comment type="caution">
    <text evidence="2">The sequence shown here is derived from an EMBL/GenBank/DDBJ whole genome shotgun (WGS) entry which is preliminary data.</text>
</comment>
<keyword evidence="3" id="KW-1185">Reference proteome</keyword>
<protein>
    <submittedName>
        <fullName evidence="2">Uncharacterized protein</fullName>
    </submittedName>
</protein>
<gene>
    <name evidence="2" type="ORF">POCTA_138.1.T0100469</name>
</gene>
<feature type="region of interest" description="Disordered" evidence="1">
    <location>
        <begin position="1"/>
        <end position="33"/>
    </location>
</feature>
<dbReference type="EMBL" id="CAJJDP010000009">
    <property type="protein sequence ID" value="CAD8139522.1"/>
    <property type="molecule type" value="Genomic_DNA"/>
</dbReference>
<dbReference type="AlphaFoldDB" id="A0A8S1SLY3"/>
<reference evidence="2" key="1">
    <citation type="submission" date="2021-01" db="EMBL/GenBank/DDBJ databases">
        <authorList>
            <consortium name="Genoscope - CEA"/>
            <person name="William W."/>
        </authorList>
    </citation>
    <scope>NUCLEOTIDE SEQUENCE</scope>
</reference>
<organism evidence="2 3">
    <name type="scientific">Paramecium octaurelia</name>
    <dbReference type="NCBI Taxonomy" id="43137"/>
    <lineage>
        <taxon>Eukaryota</taxon>
        <taxon>Sar</taxon>
        <taxon>Alveolata</taxon>
        <taxon>Ciliophora</taxon>
        <taxon>Intramacronucleata</taxon>
        <taxon>Oligohymenophorea</taxon>
        <taxon>Peniculida</taxon>
        <taxon>Parameciidae</taxon>
        <taxon>Paramecium</taxon>
    </lineage>
</organism>
<dbReference type="Proteomes" id="UP000683925">
    <property type="component" value="Unassembled WGS sequence"/>
</dbReference>
<accession>A0A8S1SLY3</accession>
<proteinExistence type="predicted"/>
<name>A0A8S1SLY3_PAROT</name>
<evidence type="ECO:0000256" key="1">
    <source>
        <dbReference type="SAM" id="MobiDB-lite"/>
    </source>
</evidence>
<feature type="compositionally biased region" description="Basic and acidic residues" evidence="1">
    <location>
        <begin position="1"/>
        <end position="18"/>
    </location>
</feature>
<evidence type="ECO:0000313" key="2">
    <source>
        <dbReference type="EMBL" id="CAD8139522.1"/>
    </source>
</evidence>
<sequence length="117" mass="14231">MGKEDIKEKQQKSTTQDKKFKRREGKKKKEEKKIKRETFKKEEKMILLRRVPSGYVYLIQSNTICNQRVKSFRKKRTILKSMWNVIALQLSSPKYSIKAQNFDDEKEKRIYTRNKRN</sequence>